<evidence type="ECO:0000259" key="5">
    <source>
        <dbReference type="Pfam" id="PF06470"/>
    </source>
</evidence>
<comment type="subcellular location">
    <subcellularLocation>
        <location evidence="1 3">Nucleus</location>
    </subcellularLocation>
</comment>
<dbReference type="Gene3D" id="3.30.70.1620">
    <property type="match status" value="1"/>
</dbReference>
<dbReference type="AlphaFoldDB" id="A9BLD4"/>
<dbReference type="Pfam" id="PF06470">
    <property type="entry name" value="SMC_hinge"/>
    <property type="match status" value="1"/>
</dbReference>
<evidence type="ECO:0000259" key="4">
    <source>
        <dbReference type="Pfam" id="PF02463"/>
    </source>
</evidence>
<keyword evidence="2" id="KW-0175">Coiled coil</keyword>
<dbReference type="GO" id="GO:0007076">
    <property type="term" value="P:mitotic chromosome condensation"/>
    <property type="evidence" value="ECO:0007669"/>
    <property type="project" value="TreeGrafter"/>
</dbReference>
<name>A9BLD4_HEMAN</name>
<feature type="domain" description="RecF/RecN/SMC N-terminal" evidence="4">
    <location>
        <begin position="6"/>
        <end position="1234"/>
    </location>
</feature>
<comment type="similarity">
    <text evidence="3">Belongs to the SMC family.</text>
</comment>
<dbReference type="EMBL" id="CP000883">
    <property type="protein sequence ID" value="ABW98317.1"/>
    <property type="molecule type" value="Genomic_DNA"/>
</dbReference>
<sequence>MENKIFLKSIRFTNFKSYKGIQEAGPCHPKINTIIGPNGSGKSNFLDAILFVLGKRAVQIRFKKLSDLINLSASPFNKFTTVSLIFRKNLKRIFEKKLISTEIILSRQIFLNNSSTYYLNGKEVSLYIMTQSLRIAGILNKNDRFLIQQGEIERISTMKPKNEGLNEIGLLEYSEDSFGSSRYLKTINKKKKKISKIIMNLKIKKEFFKKKNFRKIFFPVVIKNSQNHFKKKFSVLNFLLVLNSIRKMEAVCWKIKNQEREIKIKNFWSTFTSRFLNFEKDKRKCKKIFKNCQFKALKTKKLSIFLEKWFSSLKEKDFLLKQEWEFVSKKKIFKFYSKNKIFPDFWTFRHKNFKFFLELENLRKKERKFFLFRKKEKILFLNFLFSNQFQITFCKGFHENFFGNFKIIFSQKNWKKNFFQKRKLKVFFLQKKNFFFFKKCGFKKFFLNKQTENSNIFWNTKFLKKKIFKFFYPKVRKKITKVIESIRKLIFLKDFFTFCSKKVNLFFFLKLKKTENFFQLHFNLKKEILKKKLQKRLETLKKLNFFSMQELNRFFFQTKTFFSQNLSLIFRNMFPIEINKKFHMLKKNIPGILDFIGSLGYVKILNLVAFYTIFSGYLSTILIDNSLNCFFATNFLKKNKIGRTNFLVYEKIQNSYWSKNFEREKPKNYLANLIYCKPENQLIFDFILKDTVFVKNLSEGLFYSSRNKYQSIVTQDGKVIEISGILSGGGISNNIFSFLFGNRKKKMNWINKFEFLKLLSENYKKIHDFSIKNISTFKKEDRSFYKKTKKKIFFSFFLFLKLVFNNKKINPNFKVEKKTVKNFQKKVMLLETKKYISRAFFRTIDLNFGKKIFLNFFKKKKTNKKKRPINLFKKINEKVQHHLTTINILEKKIYVLGLVGNSVQYKHKGKHLKKKFKILKFFQNFYKLFLFFLLEKYIFLEGLKKINEKQCLLEKYIFKKKKFFYDRTKNNFFTFKIRVKFEIKKTFLFWKRLKKFCFFEVFNKNSFLLKRNSEPILKKKYRTKSFSFWLFQKKKPTSFFFFINSFEFFSNSDSNSFFNLLKKFKEFLINQSKNGFRKKLFFKKIFIENICFSYHLQRLSEYIQYLFIFDLFLKIIFPLISKRGTMEINLVETMDPFLEGVVLSVKPPEKTWKTVSYLSGGEKTLSSLAVVFSLQELKYSSWYLLDEIDAALDFRNVTKISSYLISYAKNSQILIVSLRNNILANSNQILGIYKIFGETKIISLQNRI</sequence>
<proteinExistence type="inferred from homology"/>
<evidence type="ECO:0000313" key="6">
    <source>
        <dbReference type="EMBL" id="ABW98317.1"/>
    </source>
</evidence>
<reference evidence="6 7" key="1">
    <citation type="journal article" date="2007" name="Proc. Natl. Acad. Sci. U.S.A.">
        <title>Nucleomorph genome of Hemiselmis andersenii reveals complete intron loss and compaction as a driver of protein structure and function.</title>
        <authorList>
            <person name="Lane C.E."/>
            <person name="van den Heuvel K."/>
            <person name="Kozera C."/>
            <person name="Curtis B.A."/>
            <person name="Parsons B.J."/>
            <person name="Bowman S."/>
            <person name="Archibald J.M."/>
        </authorList>
    </citation>
    <scope>NUCLEOTIDE SEQUENCE [LARGE SCALE GENOMIC DNA]</scope>
    <source>
        <strain evidence="6 7">CCMP644</strain>
    </source>
</reference>
<evidence type="ECO:0000256" key="1">
    <source>
        <dbReference type="ARBA" id="ARBA00004123"/>
    </source>
</evidence>
<dbReference type="GO" id="GO:0000796">
    <property type="term" value="C:condensin complex"/>
    <property type="evidence" value="ECO:0007669"/>
    <property type="project" value="TreeGrafter"/>
</dbReference>
<dbReference type="GeneID" id="5739510"/>
<dbReference type="SUPFAM" id="SSF75553">
    <property type="entry name" value="Smc hinge domain"/>
    <property type="match status" value="1"/>
</dbReference>
<dbReference type="Gene3D" id="3.40.50.300">
    <property type="entry name" value="P-loop containing nucleotide triphosphate hydrolases"/>
    <property type="match status" value="2"/>
</dbReference>
<evidence type="ECO:0000256" key="3">
    <source>
        <dbReference type="PIRNR" id="PIRNR005719"/>
    </source>
</evidence>
<dbReference type="Pfam" id="PF02463">
    <property type="entry name" value="SMC_N"/>
    <property type="match status" value="1"/>
</dbReference>
<dbReference type="GO" id="GO:0005524">
    <property type="term" value="F:ATP binding"/>
    <property type="evidence" value="ECO:0007669"/>
    <property type="project" value="UniProtKB-KW"/>
</dbReference>
<dbReference type="InterPro" id="IPR027417">
    <property type="entry name" value="P-loop_NTPase"/>
</dbReference>
<keyword evidence="3" id="KW-0539">Nucleus</keyword>
<feature type="domain" description="SMC hinge" evidence="5">
    <location>
        <begin position="590"/>
        <end position="701"/>
    </location>
</feature>
<keyword evidence="6" id="KW-0542">Nucleomorph</keyword>
<dbReference type="Gene3D" id="1.20.1060.20">
    <property type="match status" value="1"/>
</dbReference>
<dbReference type="GO" id="GO:0005634">
    <property type="term" value="C:nucleus"/>
    <property type="evidence" value="ECO:0007669"/>
    <property type="project" value="UniProtKB-SubCell"/>
</dbReference>
<evidence type="ECO:0000256" key="2">
    <source>
        <dbReference type="ARBA" id="ARBA00023054"/>
    </source>
</evidence>
<protein>
    <recommendedName>
        <fullName evidence="3">Structural maintenance of chromosomes protein</fullName>
    </recommendedName>
</protein>
<gene>
    <name evidence="6" type="ORF">HAN_3g516</name>
</gene>
<dbReference type="PIRSF" id="PIRSF005719">
    <property type="entry name" value="SMC"/>
    <property type="match status" value="1"/>
</dbReference>
<dbReference type="InterPro" id="IPR003395">
    <property type="entry name" value="RecF/RecN/SMC_N"/>
</dbReference>
<geneLocation type="nucleomorph" evidence="6"/>
<dbReference type="SUPFAM" id="SSF52540">
    <property type="entry name" value="P-loop containing nucleoside triphosphate hydrolases"/>
    <property type="match status" value="1"/>
</dbReference>
<dbReference type="InterPro" id="IPR036277">
    <property type="entry name" value="SMC_hinge_sf"/>
</dbReference>
<dbReference type="PANTHER" id="PTHR18937">
    <property type="entry name" value="STRUCTURAL MAINTENANCE OF CHROMOSOMES SMC FAMILY MEMBER"/>
    <property type="match status" value="1"/>
</dbReference>
<organism evidence="6 7">
    <name type="scientific">Hemiselmis andersenii</name>
    <name type="common">Cryptophyte alga</name>
    <dbReference type="NCBI Taxonomy" id="464988"/>
    <lineage>
        <taxon>Eukaryota</taxon>
        <taxon>Cryptophyceae</taxon>
        <taxon>Cryptomonadales</taxon>
        <taxon>Hemiselmidaceae</taxon>
        <taxon>Hemiselmis</taxon>
    </lineage>
</organism>
<dbReference type="InterPro" id="IPR010935">
    <property type="entry name" value="SMC_hinge"/>
</dbReference>
<dbReference type="RefSeq" id="XP_001712642.1">
    <property type="nucleotide sequence ID" value="XM_001712590.1"/>
</dbReference>
<dbReference type="GO" id="GO:0016887">
    <property type="term" value="F:ATP hydrolysis activity"/>
    <property type="evidence" value="ECO:0007669"/>
    <property type="project" value="InterPro"/>
</dbReference>
<dbReference type="InterPro" id="IPR024704">
    <property type="entry name" value="SMC"/>
</dbReference>
<accession>A9BLD4</accession>
<dbReference type="Proteomes" id="UP000243127">
    <property type="component" value="Nucleomorph 3"/>
</dbReference>
<evidence type="ECO:0000313" key="7">
    <source>
        <dbReference type="Proteomes" id="UP000243127"/>
    </source>
</evidence>